<evidence type="ECO:0000256" key="4">
    <source>
        <dbReference type="ARBA" id="ARBA00022722"/>
    </source>
</evidence>
<reference evidence="11 12" key="1">
    <citation type="submission" date="2018-04" db="EMBL/GenBank/DDBJ databases">
        <title>Thalassorhabdus spongiae gen. nov., sp. nov., isolated from a marine sponge in South-West Iceland.</title>
        <authorList>
            <person name="Knobloch S."/>
            <person name="Daussin A."/>
            <person name="Johannsson R."/>
            <person name="Marteinsson V.T."/>
        </authorList>
    </citation>
    <scope>NUCLEOTIDE SEQUENCE [LARGE SCALE GENOMIC DNA]</scope>
    <source>
        <strain evidence="11 12">Hp12</strain>
    </source>
</reference>
<dbReference type="RefSeq" id="WP_116686487.1">
    <property type="nucleotide sequence ID" value="NZ_CAWNYD010000002.1"/>
</dbReference>
<dbReference type="InterPro" id="IPR001900">
    <property type="entry name" value="RNase_II/R"/>
</dbReference>
<evidence type="ECO:0000256" key="7">
    <source>
        <dbReference type="ARBA" id="ARBA00022884"/>
    </source>
</evidence>
<dbReference type="InterPro" id="IPR011129">
    <property type="entry name" value="CSD"/>
</dbReference>
<dbReference type="InterPro" id="IPR013223">
    <property type="entry name" value="RNase_B_OB_dom"/>
</dbReference>
<evidence type="ECO:0000259" key="10">
    <source>
        <dbReference type="PROSITE" id="PS50126"/>
    </source>
</evidence>
<dbReference type="SMART" id="SM00357">
    <property type="entry name" value="CSP"/>
    <property type="match status" value="1"/>
</dbReference>
<evidence type="ECO:0000256" key="2">
    <source>
        <dbReference type="ARBA" id="ARBA00004496"/>
    </source>
</evidence>
<comment type="caution">
    <text evidence="11">The sequence shown here is derived from an EMBL/GenBank/DDBJ whole genome shotgun (WGS) entry which is preliminary data.</text>
</comment>
<dbReference type="CDD" id="cd04471">
    <property type="entry name" value="S1_RNase_R"/>
    <property type="match status" value="1"/>
</dbReference>
<evidence type="ECO:0000256" key="5">
    <source>
        <dbReference type="ARBA" id="ARBA00022801"/>
    </source>
</evidence>
<evidence type="ECO:0000256" key="6">
    <source>
        <dbReference type="ARBA" id="ARBA00022839"/>
    </source>
</evidence>
<dbReference type="OrthoDB" id="9764149at2"/>
<accession>A0A2V1H457</accession>
<comment type="similarity">
    <text evidence="8">Belongs to the RNR ribonuclease family. RNase R subfamily.</text>
</comment>
<comment type="catalytic activity">
    <reaction evidence="1 8">
        <text>Exonucleolytic cleavage in the 3'- to 5'-direction to yield nucleoside 5'-phosphates.</text>
        <dbReference type="EC" id="3.1.13.1"/>
    </reaction>
</comment>
<dbReference type="InterPro" id="IPR012340">
    <property type="entry name" value="NA-bd_OB-fold"/>
</dbReference>
<dbReference type="NCBIfam" id="TIGR02063">
    <property type="entry name" value="RNase_R"/>
    <property type="match status" value="1"/>
</dbReference>
<evidence type="ECO:0000256" key="1">
    <source>
        <dbReference type="ARBA" id="ARBA00001849"/>
    </source>
</evidence>
<organism evidence="11 12">
    <name type="scientific">Pelagibaculum spongiae</name>
    <dbReference type="NCBI Taxonomy" id="2080658"/>
    <lineage>
        <taxon>Bacteria</taxon>
        <taxon>Pseudomonadati</taxon>
        <taxon>Pseudomonadota</taxon>
        <taxon>Gammaproteobacteria</taxon>
        <taxon>Oceanospirillales</taxon>
        <taxon>Pelagibaculum</taxon>
    </lineage>
</organism>
<dbReference type="InterPro" id="IPR050180">
    <property type="entry name" value="RNR_Ribonuclease"/>
</dbReference>
<dbReference type="PROSITE" id="PS50126">
    <property type="entry name" value="S1"/>
    <property type="match status" value="1"/>
</dbReference>
<feature type="domain" description="S1 motif" evidence="10">
    <location>
        <begin position="644"/>
        <end position="725"/>
    </location>
</feature>
<dbReference type="GO" id="GO:0006402">
    <property type="term" value="P:mRNA catabolic process"/>
    <property type="evidence" value="ECO:0007669"/>
    <property type="project" value="TreeGrafter"/>
</dbReference>
<dbReference type="InterPro" id="IPR040476">
    <property type="entry name" value="CSD2"/>
</dbReference>
<dbReference type="Pfam" id="PF17876">
    <property type="entry name" value="CSD2"/>
    <property type="match status" value="1"/>
</dbReference>
<dbReference type="NCBIfam" id="TIGR00358">
    <property type="entry name" value="3_prime_RNase"/>
    <property type="match status" value="1"/>
</dbReference>
<comment type="subcellular location">
    <subcellularLocation>
        <location evidence="2 8">Cytoplasm</location>
    </subcellularLocation>
</comment>
<dbReference type="Gene3D" id="2.40.50.140">
    <property type="entry name" value="Nucleic acid-binding proteins"/>
    <property type="match status" value="2"/>
</dbReference>
<dbReference type="GO" id="GO:0008859">
    <property type="term" value="F:exoribonuclease II activity"/>
    <property type="evidence" value="ECO:0007669"/>
    <property type="project" value="UniProtKB-UniRule"/>
</dbReference>
<keyword evidence="3 8" id="KW-0963">Cytoplasm</keyword>
<evidence type="ECO:0000256" key="9">
    <source>
        <dbReference type="SAM" id="MobiDB-lite"/>
    </source>
</evidence>
<dbReference type="PANTHER" id="PTHR23355:SF9">
    <property type="entry name" value="DIS3-LIKE EXONUCLEASE 2"/>
    <property type="match status" value="1"/>
</dbReference>
<dbReference type="Proteomes" id="UP000244906">
    <property type="component" value="Unassembled WGS sequence"/>
</dbReference>
<dbReference type="PANTHER" id="PTHR23355">
    <property type="entry name" value="RIBONUCLEASE"/>
    <property type="match status" value="1"/>
</dbReference>
<dbReference type="EMBL" id="QDDL01000002">
    <property type="protein sequence ID" value="PVZ70416.1"/>
    <property type="molecule type" value="Genomic_DNA"/>
</dbReference>
<evidence type="ECO:0000256" key="8">
    <source>
        <dbReference type="HAMAP-Rule" id="MF_01895"/>
    </source>
</evidence>
<dbReference type="HAMAP" id="MF_01895">
    <property type="entry name" value="RNase_R"/>
    <property type="match status" value="1"/>
</dbReference>
<gene>
    <name evidence="8 11" type="primary">rnr</name>
    <name evidence="11" type="ORF">DC094_07440</name>
</gene>
<dbReference type="SUPFAM" id="SSF50249">
    <property type="entry name" value="Nucleic acid-binding proteins"/>
    <property type="match status" value="4"/>
</dbReference>
<dbReference type="GO" id="GO:0003723">
    <property type="term" value="F:RNA binding"/>
    <property type="evidence" value="ECO:0007669"/>
    <property type="project" value="UniProtKB-UniRule"/>
</dbReference>
<keyword evidence="12" id="KW-1185">Reference proteome</keyword>
<dbReference type="Pfam" id="PF08206">
    <property type="entry name" value="OB_RNB"/>
    <property type="match status" value="1"/>
</dbReference>
<dbReference type="FunFam" id="2.40.50.140:FF:000213">
    <property type="entry name" value="Ribonuclease R"/>
    <property type="match status" value="1"/>
</dbReference>
<dbReference type="SMART" id="SM00955">
    <property type="entry name" value="RNB"/>
    <property type="match status" value="1"/>
</dbReference>
<protein>
    <recommendedName>
        <fullName evidence="8">Ribonuclease R</fullName>
        <shortName evidence="8">RNase R</shortName>
        <ecNumber evidence="8">3.1.13.1</ecNumber>
    </recommendedName>
</protein>
<dbReference type="InterPro" id="IPR022966">
    <property type="entry name" value="RNase_II/R_CS"/>
</dbReference>
<feature type="region of interest" description="Disordered" evidence="9">
    <location>
        <begin position="1"/>
        <end position="21"/>
    </location>
</feature>
<proteinExistence type="inferred from homology"/>
<dbReference type="SMART" id="SM00316">
    <property type="entry name" value="S1"/>
    <property type="match status" value="1"/>
</dbReference>
<dbReference type="InterPro" id="IPR004476">
    <property type="entry name" value="RNase_II/RNase_R"/>
</dbReference>
<keyword evidence="6 8" id="KW-0269">Exonuclease</keyword>
<dbReference type="InterPro" id="IPR011805">
    <property type="entry name" value="RNase_R"/>
</dbReference>
<dbReference type="GO" id="GO:0005829">
    <property type="term" value="C:cytosol"/>
    <property type="evidence" value="ECO:0007669"/>
    <property type="project" value="TreeGrafter"/>
</dbReference>
<name>A0A2V1H457_9GAMM</name>
<dbReference type="InterPro" id="IPR003029">
    <property type="entry name" value="S1_domain"/>
</dbReference>
<keyword evidence="4 8" id="KW-0540">Nuclease</keyword>
<comment type="function">
    <text evidence="8">3'-5' exoribonuclease that releases 5'-nucleoside monophosphates and is involved in maturation of structured RNAs.</text>
</comment>
<keyword evidence="7 8" id="KW-0694">RNA-binding</keyword>
<evidence type="ECO:0000313" key="12">
    <source>
        <dbReference type="Proteomes" id="UP000244906"/>
    </source>
</evidence>
<evidence type="ECO:0000256" key="3">
    <source>
        <dbReference type="ARBA" id="ARBA00022490"/>
    </source>
</evidence>
<evidence type="ECO:0000313" key="11">
    <source>
        <dbReference type="EMBL" id="PVZ70416.1"/>
    </source>
</evidence>
<dbReference type="AlphaFoldDB" id="A0A2V1H457"/>
<dbReference type="Pfam" id="PF00773">
    <property type="entry name" value="RNB"/>
    <property type="match status" value="1"/>
</dbReference>
<sequence length="749" mass="84212">MTKKRKNNLKDPQAAREASHYSNPIASREMILELLEKQGALLNIDSVGELLEISGESPQEALRRRLRAMVRDGQLVCNRKGEYGLVTKMDLIKGRVHAHKEGFGFLIPEDTSDDLFLNTHQMSSLLHGDRVLARIEGLDSRGRREGAVVEILERGMVRLVGRYFEEHGVGYVVPDSNRIHKDVLIPPGQSNGAAKGQIVSVELIVPPTSRTNAMGKVIEVLGNHMQAGLETELAIRNHDLPHVFDDAVVAEADKFGAKVKPAQFKGREDIRHLPLVTIDGEDARDFDDAVFAERKKSGGWRLVVAIADVSSYVPVGGALDASAYERGNSVYFPGRVIPMLPEQLSNGLCSLNPDVDRLCMVCDMSISANGKLTRYKFYDAVMQSKARLTYTKVSKMLQHKDKELCQEYGEVLPHLQELYRMYHALIGQRMARGAIDFETTETRIVFDDNRRIEKIEPYERNDAHRIIEECMLSANVATARFLAKNKIPTLYRSHMGPKEGKIEDVRSFLSELGLGLGGGDKPEPQDYAQLIWAIKGRPDAPLIQTVLLRSLSQAVYSPKNDGHFGLAFNAYAHFTSPIRRYPDLLVHRAIRHLINGEKASTFEYSEKKMQDLGEHCSSTERRADEATREVTNWLKCEYMQDKIGMDFEGSVSGVTGFGLFVQLDDIYVDGLVHVTSLGNDYFHFDSAKHRMSGERTGKSYRLGDRLTVKVVKVSLDDKKIDFELSGEMAVEGRAPVKKKPRRKTFRKRK</sequence>
<keyword evidence="5 8" id="KW-0378">Hydrolase</keyword>
<dbReference type="EC" id="3.1.13.1" evidence="8"/>
<dbReference type="Pfam" id="PF00575">
    <property type="entry name" value="S1"/>
    <property type="match status" value="1"/>
</dbReference>
<dbReference type="PROSITE" id="PS01175">
    <property type="entry name" value="RIBONUCLEASE_II"/>
    <property type="match status" value="1"/>
</dbReference>